<evidence type="ECO:0000313" key="1">
    <source>
        <dbReference type="EMBL" id="GCA63909.1"/>
    </source>
</evidence>
<feature type="non-terminal residue" evidence="1">
    <location>
        <position position="78"/>
    </location>
</feature>
<organism evidence="1 2">
    <name type="scientific">Kipferlia bialata</name>
    <dbReference type="NCBI Taxonomy" id="797122"/>
    <lineage>
        <taxon>Eukaryota</taxon>
        <taxon>Metamonada</taxon>
        <taxon>Carpediemonas-like organisms</taxon>
        <taxon>Kipferlia</taxon>
    </lineage>
</organism>
<proteinExistence type="predicted"/>
<keyword evidence="2" id="KW-1185">Reference proteome</keyword>
<evidence type="ECO:0000313" key="2">
    <source>
        <dbReference type="Proteomes" id="UP000265618"/>
    </source>
</evidence>
<protein>
    <submittedName>
        <fullName evidence="1">Uncharacterized protein</fullName>
    </submittedName>
</protein>
<sequence>MSEGNPMNGDILPLPAITVPPWSLPFSLPAGREWDEFSLMSLVDCGPSCFCLMFADQFDWKDIFNVYEVMVGNNHLEA</sequence>
<dbReference type="AlphaFoldDB" id="A0A391P052"/>
<gene>
    <name evidence="1" type="ORF">KIPB_012429</name>
</gene>
<dbReference type="EMBL" id="BDIP01005489">
    <property type="protein sequence ID" value="GCA63909.1"/>
    <property type="molecule type" value="Genomic_DNA"/>
</dbReference>
<name>A0A391P052_9EUKA</name>
<comment type="caution">
    <text evidence="1">The sequence shown here is derived from an EMBL/GenBank/DDBJ whole genome shotgun (WGS) entry which is preliminary data.</text>
</comment>
<reference evidence="1 2" key="1">
    <citation type="journal article" date="2018" name="PLoS ONE">
        <title>The draft genome of Kipferlia bialata reveals reductive genome evolution in fornicate parasites.</title>
        <authorList>
            <person name="Tanifuji G."/>
            <person name="Takabayashi S."/>
            <person name="Kume K."/>
            <person name="Takagi M."/>
            <person name="Nakayama T."/>
            <person name="Kamikawa R."/>
            <person name="Inagaki Y."/>
            <person name="Hashimoto T."/>
        </authorList>
    </citation>
    <scope>NUCLEOTIDE SEQUENCE [LARGE SCALE GENOMIC DNA]</scope>
    <source>
        <strain evidence="1">NY0173</strain>
    </source>
</reference>
<dbReference type="Proteomes" id="UP000265618">
    <property type="component" value="Unassembled WGS sequence"/>
</dbReference>
<accession>A0A391P052</accession>